<name>A0ABS3CH41_9BACT</name>
<feature type="domain" description="Polysaccharide pyruvyl transferase" evidence="1">
    <location>
        <begin position="12"/>
        <end position="289"/>
    </location>
</feature>
<organism evidence="2 3">
    <name type="scientific">Algoriphagus pacificus</name>
    <dbReference type="NCBI Taxonomy" id="2811234"/>
    <lineage>
        <taxon>Bacteria</taxon>
        <taxon>Pseudomonadati</taxon>
        <taxon>Bacteroidota</taxon>
        <taxon>Cytophagia</taxon>
        <taxon>Cytophagales</taxon>
        <taxon>Cyclobacteriaceae</taxon>
        <taxon>Algoriphagus</taxon>
    </lineage>
</organism>
<dbReference type="GO" id="GO:0016740">
    <property type="term" value="F:transferase activity"/>
    <property type="evidence" value="ECO:0007669"/>
    <property type="project" value="UniProtKB-KW"/>
</dbReference>
<gene>
    <name evidence="2" type="ORF">J0A69_12940</name>
</gene>
<proteinExistence type="predicted"/>
<dbReference type="Pfam" id="PF04230">
    <property type="entry name" value="PS_pyruv_trans"/>
    <property type="match status" value="1"/>
</dbReference>
<accession>A0ABS3CH41</accession>
<keyword evidence="3" id="KW-1185">Reference proteome</keyword>
<comment type="caution">
    <text evidence="2">The sequence shown here is derived from an EMBL/GenBank/DDBJ whole genome shotgun (WGS) entry which is preliminary data.</text>
</comment>
<keyword evidence="2" id="KW-0808">Transferase</keyword>
<dbReference type="EMBL" id="JAFKCU010000003">
    <property type="protein sequence ID" value="MBN7816347.1"/>
    <property type="molecule type" value="Genomic_DNA"/>
</dbReference>
<evidence type="ECO:0000313" key="2">
    <source>
        <dbReference type="EMBL" id="MBN7816347.1"/>
    </source>
</evidence>
<dbReference type="InterPro" id="IPR007345">
    <property type="entry name" value="Polysacch_pyruvyl_Trfase"/>
</dbReference>
<evidence type="ECO:0000313" key="3">
    <source>
        <dbReference type="Proteomes" id="UP000664480"/>
    </source>
</evidence>
<dbReference type="Proteomes" id="UP000664480">
    <property type="component" value="Unassembled WGS sequence"/>
</dbReference>
<reference evidence="2 3" key="1">
    <citation type="submission" date="2021-03" db="EMBL/GenBank/DDBJ databases">
        <title>novel species isolated from a fishpond in China.</title>
        <authorList>
            <person name="Lu H."/>
            <person name="Cai Z."/>
        </authorList>
    </citation>
    <scope>NUCLEOTIDE SEQUENCE [LARGE SCALE GENOMIC DNA]</scope>
    <source>
        <strain evidence="2 3">YJ13C</strain>
    </source>
</reference>
<sequence>MKILVENSTWNNIGDAWYQSALYSIIKDLYPNDEVYMGEGPIERAFRPNLDWQTKNAFKIMDYQSADVHIFSGPIIGKKLEVYDEKIKKIMDNGNQYAMISVSCAGRPKEDKEYIKEFFRKYPPLFFSSRDPETYETFKDVIKNSYNGICTAFTVNRTLPVDSFKAEKPFFISSFYRELEPYFYLKNSDKPCTIENIGLSRKKTIGFLDFKFARHLNFKRAQQESLNDFSIVRVVQDVNTRYNHINFSHPNSFISFNPLSYLAVTKSAEFVLSDRVHACAIGLAFNKPVQFLYKTARAGIFDRLNFDYKSNNGIMYPNLNIIDDELGKLKDKILESI</sequence>
<dbReference type="RefSeq" id="WP_206587027.1">
    <property type="nucleotide sequence ID" value="NZ_JAFKCU010000003.1"/>
</dbReference>
<protein>
    <submittedName>
        <fullName evidence="2">Polysaccharide pyruvyl transferase family protein</fullName>
    </submittedName>
</protein>
<evidence type="ECO:0000259" key="1">
    <source>
        <dbReference type="Pfam" id="PF04230"/>
    </source>
</evidence>